<keyword evidence="4 7" id="KW-0378">Hydrolase</keyword>
<protein>
    <submittedName>
        <fullName evidence="7">Prolylcarboxypeptidase (Angiotensinase C)</fullName>
        <ecNumber evidence="7">3.4.16.2</ecNumber>
    </submittedName>
</protein>
<evidence type="ECO:0000256" key="4">
    <source>
        <dbReference type="ARBA" id="ARBA00022801"/>
    </source>
</evidence>
<dbReference type="GO" id="GO:0006508">
    <property type="term" value="P:proteolysis"/>
    <property type="evidence" value="ECO:0007669"/>
    <property type="project" value="UniProtKB-KW"/>
</dbReference>
<dbReference type="InterPro" id="IPR042269">
    <property type="entry name" value="Ser_carbopepase_S28_SKS"/>
</dbReference>
<dbReference type="Gene3D" id="3.40.50.1820">
    <property type="entry name" value="alpha/beta hydrolase"/>
    <property type="match status" value="1"/>
</dbReference>
<dbReference type="EC" id="3.4.16.2" evidence="7"/>
<feature type="signal peptide" evidence="6">
    <location>
        <begin position="1"/>
        <end position="27"/>
    </location>
</feature>
<dbReference type="AlphaFoldDB" id="A0A2G9GEM1"/>
<dbReference type="EMBL" id="NKXS01005417">
    <property type="protein sequence ID" value="PIN03729.1"/>
    <property type="molecule type" value="Genomic_DNA"/>
</dbReference>
<dbReference type="Proteomes" id="UP000231279">
    <property type="component" value="Unassembled WGS sequence"/>
</dbReference>
<accession>A0A2G9GEM1</accession>
<evidence type="ECO:0000256" key="6">
    <source>
        <dbReference type="SAM" id="SignalP"/>
    </source>
</evidence>
<dbReference type="Gene3D" id="1.20.120.980">
    <property type="entry name" value="Serine carboxypeptidase S28, SKS domain"/>
    <property type="match status" value="1"/>
</dbReference>
<name>A0A2G9GEM1_9LAMI</name>
<comment type="similarity">
    <text evidence="1">Belongs to the peptidase S28 family.</text>
</comment>
<comment type="caution">
    <text evidence="7">The sequence shown here is derived from an EMBL/GenBank/DDBJ whole genome shotgun (WGS) entry which is preliminary data.</text>
</comment>
<dbReference type="OrthoDB" id="2130629at2759"/>
<keyword evidence="2" id="KW-0645">Protease</keyword>
<evidence type="ECO:0000256" key="2">
    <source>
        <dbReference type="ARBA" id="ARBA00022670"/>
    </source>
</evidence>
<keyword evidence="3 6" id="KW-0732">Signal</keyword>
<evidence type="ECO:0000256" key="3">
    <source>
        <dbReference type="ARBA" id="ARBA00022729"/>
    </source>
</evidence>
<keyword evidence="7" id="KW-0121">Carboxypeptidase</keyword>
<dbReference type="Pfam" id="PF05577">
    <property type="entry name" value="Peptidase_S28"/>
    <property type="match status" value="1"/>
</dbReference>
<dbReference type="PANTHER" id="PTHR11010">
    <property type="entry name" value="PROTEASE S28 PRO-X CARBOXYPEPTIDASE-RELATED"/>
    <property type="match status" value="1"/>
</dbReference>
<evidence type="ECO:0000313" key="8">
    <source>
        <dbReference type="Proteomes" id="UP000231279"/>
    </source>
</evidence>
<dbReference type="GO" id="GO:0004185">
    <property type="term" value="F:serine-type carboxypeptidase activity"/>
    <property type="evidence" value="ECO:0007669"/>
    <property type="project" value="UniProtKB-EC"/>
</dbReference>
<dbReference type="PANTHER" id="PTHR11010:SF96">
    <property type="entry name" value="LYSOSOMAL PRO-X CARBOXYPEPTIDASE-LIKE ISOFORM X1"/>
    <property type="match status" value="1"/>
</dbReference>
<evidence type="ECO:0000313" key="7">
    <source>
        <dbReference type="EMBL" id="PIN03729.1"/>
    </source>
</evidence>
<dbReference type="InterPro" id="IPR008758">
    <property type="entry name" value="Peptidase_S28"/>
</dbReference>
<sequence>MMTLPFKLAVLLFQLYPLLLLLDSVSAFPHKIPRLSPHYKHSSVLKDPHKTSSASGDDFKAYFYTQTLDHFNYAPESYATFELRYVINSRFWGGANSTSAIFAYLGAEAPLQIFSSFMMDIAPLFKALVVFIEHRFYGESVPFGSMEKAMKNKTIRGYFNSAQAIADYAEVLLHIKDKFSAHESPIIVTGGSYGGMLASWFRLKYPNIALGALASSAPVLYFDKITPQNGYYSIVTEDFKEASTSCYRIIQRSWSEIDRIASKPNGLSILSRKFKTCRHLNSSNELKNYLDDFYSYAAQYNPVQPVDSVKQVCDNIDGASKGTDILGRIFRGIVSFEGNQTCYDTNEYSPPDETHIGWYWQTCSEMVMPIGRGENDTMFPAAPFNLQQFNEDCKASYGVSPRPHWVTTYYGGLDIKLVLRRFGSNIIFSNGLKDPYSSGGVLQDISESILAVTTLNGSHCLDLYSATETDPKWLTDQRNKELNIIKGWIKQYYIDLHALKK</sequence>
<evidence type="ECO:0000256" key="1">
    <source>
        <dbReference type="ARBA" id="ARBA00011079"/>
    </source>
</evidence>
<dbReference type="FunFam" id="1.20.120.980:FF:000006">
    <property type="entry name" value="Serine carboxypeptidase S28 family protein"/>
    <property type="match status" value="1"/>
</dbReference>
<gene>
    <name evidence="7" type="ORF">CDL12_23740</name>
</gene>
<organism evidence="7 8">
    <name type="scientific">Handroanthus impetiginosus</name>
    <dbReference type="NCBI Taxonomy" id="429701"/>
    <lineage>
        <taxon>Eukaryota</taxon>
        <taxon>Viridiplantae</taxon>
        <taxon>Streptophyta</taxon>
        <taxon>Embryophyta</taxon>
        <taxon>Tracheophyta</taxon>
        <taxon>Spermatophyta</taxon>
        <taxon>Magnoliopsida</taxon>
        <taxon>eudicotyledons</taxon>
        <taxon>Gunneridae</taxon>
        <taxon>Pentapetalae</taxon>
        <taxon>asterids</taxon>
        <taxon>lamiids</taxon>
        <taxon>Lamiales</taxon>
        <taxon>Bignoniaceae</taxon>
        <taxon>Crescentiina</taxon>
        <taxon>Tabebuia alliance</taxon>
        <taxon>Handroanthus</taxon>
    </lineage>
</organism>
<feature type="chain" id="PRO_5013634590" evidence="6">
    <location>
        <begin position="28"/>
        <end position="501"/>
    </location>
</feature>
<evidence type="ECO:0000256" key="5">
    <source>
        <dbReference type="ARBA" id="ARBA00023180"/>
    </source>
</evidence>
<dbReference type="GO" id="GO:0008239">
    <property type="term" value="F:dipeptidyl-peptidase activity"/>
    <property type="evidence" value="ECO:0007669"/>
    <property type="project" value="TreeGrafter"/>
</dbReference>
<dbReference type="STRING" id="429701.A0A2G9GEM1"/>
<dbReference type="SUPFAM" id="SSF53474">
    <property type="entry name" value="alpha/beta-Hydrolases"/>
    <property type="match status" value="1"/>
</dbReference>
<proteinExistence type="inferred from homology"/>
<keyword evidence="5" id="KW-0325">Glycoprotein</keyword>
<reference evidence="8" key="1">
    <citation type="journal article" date="2018" name="Gigascience">
        <title>Genome assembly of the Pink Ipe (Handroanthus impetiginosus, Bignoniaceae), a highly valued, ecologically keystone Neotropical timber forest tree.</title>
        <authorList>
            <person name="Silva-Junior O.B."/>
            <person name="Grattapaglia D."/>
            <person name="Novaes E."/>
            <person name="Collevatti R.G."/>
        </authorList>
    </citation>
    <scope>NUCLEOTIDE SEQUENCE [LARGE SCALE GENOMIC DNA]</scope>
    <source>
        <strain evidence="8">cv. UFG-1</strain>
    </source>
</reference>
<dbReference type="InterPro" id="IPR029058">
    <property type="entry name" value="AB_hydrolase_fold"/>
</dbReference>
<keyword evidence="8" id="KW-1185">Reference proteome</keyword>